<keyword evidence="1 4" id="KW-0489">Methyltransferase</keyword>
<dbReference type="InterPro" id="IPR029063">
    <property type="entry name" value="SAM-dependent_MTases_sf"/>
</dbReference>
<reference evidence="4 5" key="1">
    <citation type="submission" date="2020-05" db="EMBL/GenBank/DDBJ databases">
        <title>Distinct polysaccharide utilization as determinants for interspecies competition between intestinal Prevotella spp.</title>
        <authorList>
            <person name="Galvez E.J.C."/>
            <person name="Iljazovic A."/>
            <person name="Strowig T."/>
        </authorList>
    </citation>
    <scope>NUCLEOTIDE SEQUENCE [LARGE SCALE GENOMIC DNA]</scope>
    <source>
        <strain evidence="4 5">PROD</strain>
    </source>
</reference>
<evidence type="ECO:0000313" key="4">
    <source>
        <dbReference type="EMBL" id="NPE14029.1"/>
    </source>
</evidence>
<evidence type="ECO:0000313" key="5">
    <source>
        <dbReference type="Proteomes" id="UP001193734"/>
    </source>
</evidence>
<organism evidence="4 5">
    <name type="scientific">Xylanibacter rodentium</name>
    <dbReference type="NCBI Taxonomy" id="2736289"/>
    <lineage>
        <taxon>Bacteria</taxon>
        <taxon>Pseudomonadati</taxon>
        <taxon>Bacteroidota</taxon>
        <taxon>Bacteroidia</taxon>
        <taxon>Bacteroidales</taxon>
        <taxon>Prevotellaceae</taxon>
        <taxon>Xylanibacter</taxon>
    </lineage>
</organism>
<sequence>MKKVFKTSPLPFRGQKRYYIKRFSSVLEQCEDITTVVDLFGGSGLLSRVAKDKLPNARVIYNDFDHFNKRVEMIDRTNALCAEIAPLVKGVEDNKRIPDDIKQECLKLMRKYEQTGAVDYITLSASLLFSGNWATSYEQFAKQTFYNRAVNTHYDAAGYFDGLEIRHQDYRELFAEFKDQENVLFILDPPYLQTEVTAYKSDTYWQLKDYLDVLNMLKGTKYVFFTSGKSQIIDLCKWINTNFPNAELLKGAELWEQNSRVNDFNSYKDIMIAKVSA</sequence>
<dbReference type="EMBL" id="JABKKE010000009">
    <property type="protein sequence ID" value="NPE14029.1"/>
    <property type="molecule type" value="Genomic_DNA"/>
</dbReference>
<keyword evidence="5" id="KW-1185">Reference proteome</keyword>
<gene>
    <name evidence="4" type="ORF">HPS55_06760</name>
</gene>
<dbReference type="RefSeq" id="WP_172324852.1">
    <property type="nucleotide sequence ID" value="NZ_CASQWE010000002.1"/>
</dbReference>
<evidence type="ECO:0000256" key="1">
    <source>
        <dbReference type="ARBA" id="ARBA00022603"/>
    </source>
</evidence>
<dbReference type="GO" id="GO:0008168">
    <property type="term" value="F:methyltransferase activity"/>
    <property type="evidence" value="ECO:0007669"/>
    <property type="project" value="UniProtKB-KW"/>
</dbReference>
<comment type="caution">
    <text evidence="4">The sequence shown here is derived from an EMBL/GenBank/DDBJ whole genome shotgun (WGS) entry which is preliminary data.</text>
</comment>
<dbReference type="Proteomes" id="UP001193734">
    <property type="component" value="Unassembled WGS sequence"/>
</dbReference>
<name>A0ABX2AU64_9BACT</name>
<protein>
    <submittedName>
        <fullName evidence="4">DNA adenine methylase</fullName>
    </submittedName>
</protein>
<evidence type="ECO:0000256" key="2">
    <source>
        <dbReference type="ARBA" id="ARBA00022679"/>
    </source>
</evidence>
<proteinExistence type="predicted"/>
<dbReference type="SUPFAM" id="SSF53335">
    <property type="entry name" value="S-adenosyl-L-methionine-dependent methyltransferases"/>
    <property type="match status" value="1"/>
</dbReference>
<evidence type="ECO:0000256" key="3">
    <source>
        <dbReference type="ARBA" id="ARBA00022691"/>
    </source>
</evidence>
<dbReference type="GeneID" id="82157465"/>
<keyword evidence="2" id="KW-0808">Transferase</keyword>
<accession>A0ABX2AU64</accession>
<dbReference type="Pfam" id="PF02086">
    <property type="entry name" value="MethyltransfD12"/>
    <property type="match status" value="1"/>
</dbReference>
<dbReference type="InterPro" id="IPR012327">
    <property type="entry name" value="MeTrfase_D12"/>
</dbReference>
<keyword evidence="3" id="KW-0949">S-adenosyl-L-methionine</keyword>
<dbReference type="Gene3D" id="3.40.50.150">
    <property type="entry name" value="Vaccinia Virus protein VP39"/>
    <property type="match status" value="1"/>
</dbReference>
<dbReference type="GO" id="GO:0032259">
    <property type="term" value="P:methylation"/>
    <property type="evidence" value="ECO:0007669"/>
    <property type="project" value="UniProtKB-KW"/>
</dbReference>